<dbReference type="InterPro" id="IPR038717">
    <property type="entry name" value="Tc1-like_DDE_dom"/>
</dbReference>
<dbReference type="InterPro" id="IPR002492">
    <property type="entry name" value="Transposase_Tc1-like"/>
</dbReference>
<dbReference type="Pfam" id="PF01498">
    <property type="entry name" value="HTH_Tnp_Tc3_2"/>
    <property type="match status" value="1"/>
</dbReference>
<evidence type="ECO:0000313" key="4">
    <source>
        <dbReference type="EMBL" id="KAG2463379.1"/>
    </source>
</evidence>
<evidence type="ECO:0000313" key="5">
    <source>
        <dbReference type="Proteomes" id="UP000886611"/>
    </source>
</evidence>
<dbReference type="InterPro" id="IPR052338">
    <property type="entry name" value="Transposase_5"/>
</dbReference>
<organism evidence="4 5">
    <name type="scientific">Polypterus senegalus</name>
    <name type="common">Senegal bichir</name>
    <dbReference type="NCBI Taxonomy" id="55291"/>
    <lineage>
        <taxon>Eukaryota</taxon>
        <taxon>Metazoa</taxon>
        <taxon>Chordata</taxon>
        <taxon>Craniata</taxon>
        <taxon>Vertebrata</taxon>
        <taxon>Euteleostomi</taxon>
        <taxon>Actinopterygii</taxon>
        <taxon>Polypteriformes</taxon>
        <taxon>Polypteridae</taxon>
        <taxon>Polypterus</taxon>
    </lineage>
</organism>
<dbReference type="Pfam" id="PF25787">
    <property type="entry name" value="HTH_SB"/>
    <property type="match status" value="1"/>
</dbReference>
<feature type="non-terminal residue" evidence="4">
    <location>
        <position position="343"/>
    </location>
</feature>
<protein>
    <submittedName>
        <fullName evidence="4">TCB1 transposase</fullName>
    </submittedName>
</protein>
<accession>A0A8X8BQL5</accession>
<keyword evidence="5" id="KW-1185">Reference proteome</keyword>
<dbReference type="GO" id="GO:0015074">
    <property type="term" value="P:DNA integration"/>
    <property type="evidence" value="ECO:0007669"/>
    <property type="project" value="InterPro"/>
</dbReference>
<feature type="domain" description="Transposase Tc1-like" evidence="1">
    <location>
        <begin position="68"/>
        <end position="139"/>
    </location>
</feature>
<dbReference type="AlphaFoldDB" id="A0A8X8BQL5"/>
<dbReference type="InterPro" id="IPR036397">
    <property type="entry name" value="RNaseH_sf"/>
</dbReference>
<dbReference type="InterPro" id="IPR009057">
    <property type="entry name" value="Homeodomain-like_sf"/>
</dbReference>
<name>A0A8X8BQL5_POLSE</name>
<dbReference type="PANTHER" id="PTHR23022:SF135">
    <property type="entry name" value="SI:DKEY-77F5.3"/>
    <property type="match status" value="1"/>
</dbReference>
<comment type="caution">
    <text evidence="4">The sequence shown here is derived from an EMBL/GenBank/DDBJ whole genome shotgun (WGS) entry which is preliminary data.</text>
</comment>
<dbReference type="GO" id="GO:0006313">
    <property type="term" value="P:DNA transposition"/>
    <property type="evidence" value="ECO:0007669"/>
    <property type="project" value="InterPro"/>
</dbReference>
<dbReference type="NCBIfam" id="NF033545">
    <property type="entry name" value="transpos_IS630"/>
    <property type="match status" value="1"/>
</dbReference>
<feature type="non-terminal residue" evidence="4">
    <location>
        <position position="1"/>
    </location>
</feature>
<evidence type="ECO:0000259" key="2">
    <source>
        <dbReference type="Pfam" id="PF13358"/>
    </source>
</evidence>
<dbReference type="InterPro" id="IPR036388">
    <property type="entry name" value="WH-like_DNA-bd_sf"/>
</dbReference>
<dbReference type="InterPro" id="IPR057667">
    <property type="entry name" value="HTH_SB"/>
</dbReference>
<feature type="domain" description="Sleeping Beauty transposase HTH" evidence="3">
    <location>
        <begin position="1"/>
        <end position="52"/>
    </location>
</feature>
<feature type="domain" description="Tc1-like transposase DDE" evidence="2">
    <location>
        <begin position="148"/>
        <end position="303"/>
    </location>
</feature>
<proteinExistence type="predicted"/>
<evidence type="ECO:0000259" key="3">
    <source>
        <dbReference type="Pfam" id="PF25787"/>
    </source>
</evidence>
<dbReference type="Gene3D" id="3.30.420.10">
    <property type="entry name" value="Ribonuclease H-like superfamily/Ribonuclease H"/>
    <property type="match status" value="1"/>
</dbReference>
<dbReference type="Gene3D" id="1.10.10.10">
    <property type="entry name" value="Winged helix-like DNA-binding domain superfamily/Winged helix DNA-binding domain"/>
    <property type="match status" value="1"/>
</dbReference>
<dbReference type="SUPFAM" id="SSF46689">
    <property type="entry name" value="Homeodomain-like"/>
    <property type="match status" value="1"/>
</dbReference>
<sequence>MKSKELSVDLRDRIVSRHKSGEGYRKISAALKVAMSTVASIIRKWKKFETTRTLPRAGRPSKLSDRGRRALVREVTKNPMVTLSELQRSSVERGEPSRRTTISAAIHQSGLYGRVARRKPLLSKRHMAARLEFAKRHLKDSQTMRNKLLWSDETKIKLFGVNARRHVWRKPGNAHLQANTIPTVKHGGGNIMLWGCFSVAGTGRLVRIKGKMTAAMYRDILDENLLQKCPPSVRQLKLKRSWVLQQDNDPKHTSKSTSEWLKKNKMKTLEWPSQSPDLNPIEMLWHDLKKVVHARKPSNKAELQQFCKDEWAKIPPERCKRLIASYRKHLIAVIAAKGGPTSY</sequence>
<dbReference type="EMBL" id="JAATIS010004040">
    <property type="protein sequence ID" value="KAG2463379.1"/>
    <property type="molecule type" value="Genomic_DNA"/>
</dbReference>
<dbReference type="PANTHER" id="PTHR23022">
    <property type="entry name" value="TRANSPOSABLE ELEMENT-RELATED"/>
    <property type="match status" value="1"/>
</dbReference>
<dbReference type="GO" id="GO:0003677">
    <property type="term" value="F:DNA binding"/>
    <property type="evidence" value="ECO:0007669"/>
    <property type="project" value="InterPro"/>
</dbReference>
<evidence type="ECO:0000259" key="1">
    <source>
        <dbReference type="Pfam" id="PF01498"/>
    </source>
</evidence>
<dbReference type="Proteomes" id="UP000886611">
    <property type="component" value="Unassembled WGS sequence"/>
</dbReference>
<reference evidence="4 5" key="1">
    <citation type="journal article" date="2021" name="Cell">
        <title>Tracing the genetic footprints of vertebrate landing in non-teleost ray-finned fishes.</title>
        <authorList>
            <person name="Bi X."/>
            <person name="Wang K."/>
            <person name="Yang L."/>
            <person name="Pan H."/>
            <person name="Jiang H."/>
            <person name="Wei Q."/>
            <person name="Fang M."/>
            <person name="Yu H."/>
            <person name="Zhu C."/>
            <person name="Cai Y."/>
            <person name="He Y."/>
            <person name="Gan X."/>
            <person name="Zeng H."/>
            <person name="Yu D."/>
            <person name="Zhu Y."/>
            <person name="Jiang H."/>
            <person name="Qiu Q."/>
            <person name="Yang H."/>
            <person name="Zhang Y.E."/>
            <person name="Wang W."/>
            <person name="Zhu M."/>
            <person name="He S."/>
            <person name="Zhang G."/>
        </authorList>
    </citation>
    <scope>NUCLEOTIDE SEQUENCE [LARGE SCALE GENOMIC DNA]</scope>
    <source>
        <strain evidence="4">Bchr_013</strain>
    </source>
</reference>
<dbReference type="InterPro" id="IPR047655">
    <property type="entry name" value="Transpos_IS630-like"/>
</dbReference>
<gene>
    <name evidence="4" type="primary">Tcb1_0</name>
    <name evidence="4" type="ORF">GTO96_0000083</name>
</gene>
<dbReference type="Pfam" id="PF13358">
    <property type="entry name" value="DDE_3"/>
    <property type="match status" value="1"/>
</dbReference>